<sequence length="111" mass="13265">MTSKFNTIKRILINMILNLRSNSLDVVGMFSWLSCSIFPDNIRFSNMFLKDIFYIIVRLADKIAINYLFMTNIFQKHYHTNPIFCLANFYFLLPRSWIDHGDLRKIEIYKG</sequence>
<reference evidence="1 2" key="1">
    <citation type="journal article" date="2014" name="Genome Biol. Evol.">
        <title>The genome of the myxosporean Thelohanellus kitauei shows adaptations to nutrient acquisition within its fish host.</title>
        <authorList>
            <person name="Yang Y."/>
            <person name="Xiong J."/>
            <person name="Zhou Z."/>
            <person name="Huo F."/>
            <person name="Miao W."/>
            <person name="Ran C."/>
            <person name="Liu Y."/>
            <person name="Zhang J."/>
            <person name="Feng J."/>
            <person name="Wang M."/>
            <person name="Wang M."/>
            <person name="Wang L."/>
            <person name="Yao B."/>
        </authorList>
    </citation>
    <scope>NUCLEOTIDE SEQUENCE [LARGE SCALE GENOMIC DNA]</scope>
    <source>
        <strain evidence="1">Wuqing</strain>
    </source>
</reference>
<evidence type="ECO:0000313" key="1">
    <source>
        <dbReference type="EMBL" id="KII73375.1"/>
    </source>
</evidence>
<keyword evidence="2" id="KW-1185">Reference proteome</keyword>
<protein>
    <submittedName>
        <fullName evidence="1">Uncharacterized protein</fullName>
    </submittedName>
</protein>
<accession>A0A0C2NAH3</accession>
<gene>
    <name evidence="1" type="ORF">RF11_05293</name>
</gene>
<dbReference type="EMBL" id="JWZT01000862">
    <property type="protein sequence ID" value="KII73375.1"/>
    <property type="molecule type" value="Genomic_DNA"/>
</dbReference>
<name>A0A0C2NAH3_THEKT</name>
<proteinExistence type="predicted"/>
<organism evidence="1 2">
    <name type="scientific">Thelohanellus kitauei</name>
    <name type="common">Myxosporean</name>
    <dbReference type="NCBI Taxonomy" id="669202"/>
    <lineage>
        <taxon>Eukaryota</taxon>
        <taxon>Metazoa</taxon>
        <taxon>Cnidaria</taxon>
        <taxon>Myxozoa</taxon>
        <taxon>Myxosporea</taxon>
        <taxon>Bivalvulida</taxon>
        <taxon>Platysporina</taxon>
        <taxon>Myxobolidae</taxon>
        <taxon>Thelohanellus</taxon>
    </lineage>
</organism>
<dbReference type="Proteomes" id="UP000031668">
    <property type="component" value="Unassembled WGS sequence"/>
</dbReference>
<dbReference type="AlphaFoldDB" id="A0A0C2NAH3"/>
<evidence type="ECO:0000313" key="2">
    <source>
        <dbReference type="Proteomes" id="UP000031668"/>
    </source>
</evidence>
<comment type="caution">
    <text evidence="1">The sequence shown here is derived from an EMBL/GenBank/DDBJ whole genome shotgun (WGS) entry which is preliminary data.</text>
</comment>